<name>A0A7M2X3M7_9BACT</name>
<accession>A0A7M2X3M7</accession>
<sequence length="76" mass="8015">MALTCNIDAKGKVARLIFGLIMIAVGIVTAVFWAVGTGGWLPWTVSAALVAFGAFGVFEARAGWCVMRAMGFKTSM</sequence>
<feature type="transmembrane region" description="Helical" evidence="1">
    <location>
        <begin position="40"/>
        <end position="58"/>
    </location>
</feature>
<dbReference type="EMBL" id="CP063458">
    <property type="protein sequence ID" value="QOV91370.1"/>
    <property type="molecule type" value="Genomic_DNA"/>
</dbReference>
<keyword evidence="3" id="KW-1185">Reference proteome</keyword>
<evidence type="ECO:0000313" key="2">
    <source>
        <dbReference type="EMBL" id="QOV91370.1"/>
    </source>
</evidence>
<keyword evidence="1" id="KW-0812">Transmembrane</keyword>
<dbReference type="AlphaFoldDB" id="A0A7M2X3M7"/>
<dbReference type="KEGG" id="hbs:IPV69_08465"/>
<reference evidence="2 3" key="1">
    <citation type="submission" date="2020-10" db="EMBL/GenBank/DDBJ databases">
        <title>Wide distribution of Phycisphaera-like planctomycetes from WD2101 soil group in peatlands and genome analysis of the first cultivated representative.</title>
        <authorList>
            <person name="Dedysh S.N."/>
            <person name="Beletsky A.V."/>
            <person name="Ivanova A."/>
            <person name="Kulichevskaya I.S."/>
            <person name="Suzina N.E."/>
            <person name="Philippov D.A."/>
            <person name="Rakitin A.L."/>
            <person name="Mardanov A.V."/>
            <person name="Ravin N.V."/>
        </authorList>
    </citation>
    <scope>NUCLEOTIDE SEQUENCE [LARGE SCALE GENOMIC DNA]</scope>
    <source>
        <strain evidence="2 3">M1803</strain>
    </source>
</reference>
<protein>
    <recommendedName>
        <fullName evidence="4">DUF2892 domain-containing protein</fullName>
    </recommendedName>
</protein>
<organism evidence="2 3">
    <name type="scientific">Humisphaera borealis</name>
    <dbReference type="NCBI Taxonomy" id="2807512"/>
    <lineage>
        <taxon>Bacteria</taxon>
        <taxon>Pseudomonadati</taxon>
        <taxon>Planctomycetota</taxon>
        <taxon>Phycisphaerae</taxon>
        <taxon>Tepidisphaerales</taxon>
        <taxon>Tepidisphaeraceae</taxon>
        <taxon>Humisphaera</taxon>
    </lineage>
</organism>
<keyword evidence="1" id="KW-0472">Membrane</keyword>
<evidence type="ECO:0000256" key="1">
    <source>
        <dbReference type="SAM" id="Phobius"/>
    </source>
</evidence>
<dbReference type="RefSeq" id="WP_206294622.1">
    <property type="nucleotide sequence ID" value="NZ_CP063458.1"/>
</dbReference>
<evidence type="ECO:0000313" key="3">
    <source>
        <dbReference type="Proteomes" id="UP000593765"/>
    </source>
</evidence>
<dbReference type="Proteomes" id="UP000593765">
    <property type="component" value="Chromosome"/>
</dbReference>
<evidence type="ECO:0008006" key="4">
    <source>
        <dbReference type="Google" id="ProtNLM"/>
    </source>
</evidence>
<proteinExistence type="predicted"/>
<keyword evidence="1" id="KW-1133">Transmembrane helix</keyword>
<feature type="transmembrane region" description="Helical" evidence="1">
    <location>
        <begin position="12"/>
        <end position="34"/>
    </location>
</feature>
<gene>
    <name evidence="2" type="ORF">IPV69_08465</name>
</gene>